<dbReference type="CDD" id="cd00761">
    <property type="entry name" value="Glyco_tranf_GTA_type"/>
    <property type="match status" value="1"/>
</dbReference>
<dbReference type="Proteomes" id="UP001200247">
    <property type="component" value="Unassembled WGS sequence"/>
</dbReference>
<dbReference type="Pfam" id="PF00535">
    <property type="entry name" value="Glycos_transf_2"/>
    <property type="match status" value="1"/>
</dbReference>
<feature type="domain" description="Glycosyltransferase 2-like" evidence="1">
    <location>
        <begin position="5"/>
        <end position="176"/>
    </location>
</feature>
<dbReference type="InterPro" id="IPR001173">
    <property type="entry name" value="Glyco_trans_2-like"/>
</dbReference>
<dbReference type="EMBL" id="JAJAXM010000016">
    <property type="protein sequence ID" value="MCG9026144.1"/>
    <property type="molecule type" value="Genomic_DNA"/>
</dbReference>
<dbReference type="AlphaFoldDB" id="A0ABD4SU26"/>
<organism evidence="2 3">
    <name type="scientific">Laribacter hongkongensis</name>
    <dbReference type="NCBI Taxonomy" id="168471"/>
    <lineage>
        <taxon>Bacteria</taxon>
        <taxon>Pseudomonadati</taxon>
        <taxon>Pseudomonadota</taxon>
        <taxon>Betaproteobacteria</taxon>
        <taxon>Neisseriales</taxon>
        <taxon>Aquaspirillaceae</taxon>
        <taxon>Laribacter</taxon>
    </lineage>
</organism>
<reference evidence="2 3" key="1">
    <citation type="submission" date="2021-10" db="EMBL/GenBank/DDBJ databases">
        <title>Whole-genome sequencing analysis of Laribacter hongkongensis: virulence gene profiles, carbohydrate-active enzyme prediction, and antimicrobial resistance characterization.</title>
        <authorList>
            <person name="Yuan P."/>
            <person name="Zhan Y."/>
            <person name="Chen D."/>
        </authorList>
    </citation>
    <scope>NUCLEOTIDE SEQUENCE [LARGE SCALE GENOMIC DNA]</scope>
    <source>
        <strain evidence="2 3">W67</strain>
    </source>
</reference>
<proteinExistence type="predicted"/>
<dbReference type="InterPro" id="IPR029044">
    <property type="entry name" value="Nucleotide-diphossugar_trans"/>
</dbReference>
<evidence type="ECO:0000313" key="3">
    <source>
        <dbReference type="Proteomes" id="UP001200247"/>
    </source>
</evidence>
<dbReference type="PANTHER" id="PTHR22916">
    <property type="entry name" value="GLYCOSYLTRANSFERASE"/>
    <property type="match status" value="1"/>
</dbReference>
<evidence type="ECO:0000313" key="2">
    <source>
        <dbReference type="EMBL" id="MCG9026144.1"/>
    </source>
</evidence>
<accession>A0ABD4SU26</accession>
<name>A0ABD4SU26_9NEIS</name>
<dbReference type="RefSeq" id="WP_239894046.1">
    <property type="nucleotide sequence ID" value="NZ_JAJAXM010000016.1"/>
</dbReference>
<evidence type="ECO:0000259" key="1">
    <source>
        <dbReference type="Pfam" id="PF00535"/>
    </source>
</evidence>
<dbReference type="SUPFAM" id="SSF53448">
    <property type="entry name" value="Nucleotide-diphospho-sugar transferases"/>
    <property type="match status" value="1"/>
</dbReference>
<comment type="caution">
    <text evidence="2">The sequence shown here is derived from an EMBL/GenBank/DDBJ whole genome shotgun (WGS) entry which is preliminary data.</text>
</comment>
<dbReference type="PANTHER" id="PTHR22916:SF3">
    <property type="entry name" value="UDP-GLCNAC:BETAGAL BETA-1,3-N-ACETYLGLUCOSAMINYLTRANSFERASE-LIKE PROTEIN 1"/>
    <property type="match status" value="1"/>
</dbReference>
<sequence>MYLLSICIPTYNRANLLRITLENLCGQLNDRDFLNCVEIVISDNASTDNTSAVVDGFRDRLNINYSKNKENLGYEVNFSRALSLSNGRFYTYLADDDALIIETLVEIIKFMEANEDVGAVYAPWRIINLANSYDHGLFYQVDDLRIFKKGSSVDLLNYLLDRHVFPEICVYRRSAISVRFPMEKIACWAFSHIGIALEKGDVVFWPNEYYISIIQHFSDESRSHAGNWEVMNSWDSYRGGLEWLLHRARSKMDKPASDFLIKIDKFIAARMSVGLRLRLQSGVGSAVENYYLACRIVGLSGACGFSIDDLRMMAVLEYIAKLPSKYGLDTPLVVLGDYDETVLCELLRLCESGVLVVPASEELFLLKPSVVLHGAGKVSSDMIIELSGRNMVFVLDDDVEKMFC</sequence>
<dbReference type="Gene3D" id="3.90.550.10">
    <property type="entry name" value="Spore Coat Polysaccharide Biosynthesis Protein SpsA, Chain A"/>
    <property type="match status" value="1"/>
</dbReference>
<protein>
    <submittedName>
        <fullName evidence="2">Glycosyltransferase</fullName>
    </submittedName>
</protein>
<gene>
    <name evidence="2" type="ORF">LH440_09570</name>
</gene>
<dbReference type="GO" id="GO:0016758">
    <property type="term" value="F:hexosyltransferase activity"/>
    <property type="evidence" value="ECO:0007669"/>
    <property type="project" value="UniProtKB-ARBA"/>
</dbReference>